<dbReference type="PATRIC" id="fig|1550241.5.peg.1024"/>
<keyword evidence="2" id="KW-1185">Reference proteome</keyword>
<dbReference type="KEGG" id="thf:MA03_04850"/>
<dbReference type="Proteomes" id="UP000067434">
    <property type="component" value="Chromosome"/>
</dbReference>
<sequence length="234" mass="26209">MGGALPKAITVFEVRENISSKDVYDKLKGFSLARGSLEAFGRKFTLGVRVVELEGGESEVSGVYEEVTPHSLSLDSESVKLPRYIRINFHFTWLRQGIFLLVASGKRNGMRVSSTFSQALFERPDGIMPVYLPPQRLRELYMVDAEPRQVIFTGLREVAGVDTVVLYGKALSQSTLLKRYMQVGQEKYVVFKTEKGLLGASVGGLILAFSKLDEDEFRQFVIEKVIPRVEPLPV</sequence>
<reference evidence="1 2" key="1">
    <citation type="journal article" date="2015" name="Stand. Genomic Sci.">
        <title>Complete genome sequence of and proposal of Thermofilum uzonense sp. nov. a novel hyperthermophilic crenarchaeon and emended description of the genus Thermofilum.</title>
        <authorList>
            <person name="Toshchakov S.V."/>
            <person name="Korzhenkov A.A."/>
            <person name="Samarov N.I."/>
            <person name="Mazunin I.O."/>
            <person name="Mozhey O.I."/>
            <person name="Shmyr I.S."/>
            <person name="Derbikova K.S."/>
            <person name="Taranov E.A."/>
            <person name="Dominova I.N."/>
            <person name="Bonch-Osmolovskaya E.A."/>
            <person name="Patrushev M.V."/>
            <person name="Podosokorskaya O.A."/>
            <person name="Kublanov I.V."/>
        </authorList>
    </citation>
    <scope>NUCLEOTIDE SEQUENCE [LARGE SCALE GENOMIC DNA]</scope>
    <source>
        <strain evidence="1 2">1807-2</strain>
    </source>
</reference>
<dbReference type="EMBL" id="CP009961">
    <property type="protein sequence ID" value="AKG38735.1"/>
    <property type="molecule type" value="Genomic_DNA"/>
</dbReference>
<evidence type="ECO:0000313" key="2">
    <source>
        <dbReference type="Proteomes" id="UP000067434"/>
    </source>
</evidence>
<organism evidence="1 2">
    <name type="scientific">Infirmifilum uzonense</name>
    <dbReference type="NCBI Taxonomy" id="1550241"/>
    <lineage>
        <taxon>Archaea</taxon>
        <taxon>Thermoproteota</taxon>
        <taxon>Thermoprotei</taxon>
        <taxon>Thermofilales</taxon>
        <taxon>Thermofilaceae</taxon>
        <taxon>Infirmifilum</taxon>
    </lineage>
</organism>
<protein>
    <submittedName>
        <fullName evidence="1">Uncharacterized protein</fullName>
    </submittedName>
</protein>
<dbReference type="HOGENOM" id="CLU_100868_0_0_2"/>
<dbReference type="AlphaFoldDB" id="A0A0F7FHQ8"/>
<accession>A0A0F7FHQ8</accession>
<gene>
    <name evidence="1" type="ORF">MA03_04850</name>
</gene>
<proteinExistence type="predicted"/>
<evidence type="ECO:0000313" key="1">
    <source>
        <dbReference type="EMBL" id="AKG38735.1"/>
    </source>
</evidence>
<name>A0A0F7FHQ8_9CREN</name>